<dbReference type="SUPFAM" id="SSF89550">
    <property type="entry name" value="PHP domain-like"/>
    <property type="match status" value="1"/>
</dbReference>
<dbReference type="AlphaFoldDB" id="G4WV54"/>
<reference evidence="1" key="2">
    <citation type="journal article" date="2011" name="J. Bacteriol.">
        <title>Long-chain N-acyl amino acid synthases are linked to the putative PEP-CTERM/exosortase protein-sorting system in Gram-negative bacteria.</title>
        <authorList>
            <person name="Craig J.W."/>
            <person name="Cherry M.A."/>
            <person name="Brady S.F."/>
        </authorList>
    </citation>
    <scope>NUCLEOTIDE SEQUENCE</scope>
</reference>
<name>G4WV54_9BACT</name>
<dbReference type="Gene3D" id="3.20.20.140">
    <property type="entry name" value="Metal-dependent hydrolases"/>
    <property type="match status" value="1"/>
</dbReference>
<accession>G4WV54</accession>
<proteinExistence type="predicted"/>
<dbReference type="EMBL" id="JF429405">
    <property type="protein sequence ID" value="AEQ20306.1"/>
    <property type="molecule type" value="Genomic_DNA"/>
</dbReference>
<sequence>MKRTRIHSQWSPEKPQARFGTAVSLHSHTLHSREPLDFFYRIAKHCAPVRWALRRSEARYQALHGVPLDLRRAWWTPPLAPRDAYSVECNQINSLGLAPIVSLTDHDDIDAPMSLQSMEGSRNIPISVEWTVPFRNTFFHLGVHNLPPNRARAIMGRLKAFTKRPMGSELRAIFASLHAEPGMLTVFNHPLWDETGIGTEQHRTAAVALLSQHGEHLHAIELNGLRPWRENRSAIRLAGDWAKPVISGGDRHVIEPNATLNLTNADCFAEFASEIRSGWSDVLLASHYRIPYTARVVHNILDVFRTYENHRLGWTDWPDRVFYTLHDGTVASLSQLWGNRPPFPVEVLAGF</sequence>
<protein>
    <submittedName>
        <fullName evidence="1">Uncharacterized protein</fullName>
    </submittedName>
</protein>
<evidence type="ECO:0000313" key="1">
    <source>
        <dbReference type="EMBL" id="AEQ20306.1"/>
    </source>
</evidence>
<organism evidence="1">
    <name type="scientific">uncultured bacterium CSLG10</name>
    <dbReference type="NCBI Taxonomy" id="1091576"/>
    <lineage>
        <taxon>Bacteria</taxon>
        <taxon>environmental samples</taxon>
    </lineage>
</organism>
<dbReference type="InterPro" id="IPR016195">
    <property type="entry name" value="Pol/histidinol_Pase-like"/>
</dbReference>
<reference evidence="1" key="1">
    <citation type="journal article" date="2004" name="Appl. Environ. Microbiol.">
        <title>Long-chain N-acyltyrosine synthases from environmental DNA.</title>
        <authorList>
            <person name="Brady S.F."/>
            <person name="Chao C.J."/>
            <person name="Clardy J."/>
        </authorList>
    </citation>
    <scope>NUCLEOTIDE SEQUENCE</scope>
</reference>